<dbReference type="RefSeq" id="XP_045956377.1">
    <property type="nucleotide sequence ID" value="XM_046108902.1"/>
</dbReference>
<keyword evidence="3" id="KW-1185">Reference proteome</keyword>
<sequence>FYKRRAKSGIVALNSLIRSVKDRLSKASAAKLIGAPYDHLMPARASVLAIMYYDLKDRFNGSIAGSLTTLSRTNLITLTAGLDSNARTNAIVINIQDQLAMLARGLDKQALKNKRVPTNSAKISYKTFTKEILQLREEMVKQGKDGKETRRQLEETVFYFNDFIDEYRVKKDRTAARNNTSSIIPRKSVKSIPRKPDPSDSLSEFKDTNDEDSATVNPAVKVNSLAIVTGNKPPNGEDLYAEFKDLIDEVNKDTTSKVIDVTSSEEDEE</sequence>
<comment type="caution">
    <text evidence="2">The sequence shown here is derived from an EMBL/GenBank/DDBJ whole genome shotgun (WGS) entry which is preliminary data.</text>
</comment>
<organism evidence="2 3">
    <name type="scientific">Truncatella angustata</name>
    <dbReference type="NCBI Taxonomy" id="152316"/>
    <lineage>
        <taxon>Eukaryota</taxon>
        <taxon>Fungi</taxon>
        <taxon>Dikarya</taxon>
        <taxon>Ascomycota</taxon>
        <taxon>Pezizomycotina</taxon>
        <taxon>Sordariomycetes</taxon>
        <taxon>Xylariomycetidae</taxon>
        <taxon>Amphisphaeriales</taxon>
        <taxon>Sporocadaceae</taxon>
        <taxon>Truncatella</taxon>
    </lineage>
</organism>
<protein>
    <submittedName>
        <fullName evidence="2">Uncharacterized protein</fullName>
    </submittedName>
</protein>
<feature type="region of interest" description="Disordered" evidence="1">
    <location>
        <begin position="176"/>
        <end position="217"/>
    </location>
</feature>
<evidence type="ECO:0000313" key="3">
    <source>
        <dbReference type="Proteomes" id="UP000758603"/>
    </source>
</evidence>
<gene>
    <name evidence="2" type="ORF">BKA67DRAFT_680564</name>
</gene>
<dbReference type="AlphaFoldDB" id="A0A9P8UHC0"/>
<reference evidence="2" key="1">
    <citation type="journal article" date="2021" name="Nat. Commun.">
        <title>Genetic determinants of endophytism in the Arabidopsis root mycobiome.</title>
        <authorList>
            <person name="Mesny F."/>
            <person name="Miyauchi S."/>
            <person name="Thiergart T."/>
            <person name="Pickel B."/>
            <person name="Atanasova L."/>
            <person name="Karlsson M."/>
            <person name="Huettel B."/>
            <person name="Barry K.W."/>
            <person name="Haridas S."/>
            <person name="Chen C."/>
            <person name="Bauer D."/>
            <person name="Andreopoulos W."/>
            <person name="Pangilinan J."/>
            <person name="LaButti K."/>
            <person name="Riley R."/>
            <person name="Lipzen A."/>
            <person name="Clum A."/>
            <person name="Drula E."/>
            <person name="Henrissat B."/>
            <person name="Kohler A."/>
            <person name="Grigoriev I.V."/>
            <person name="Martin F.M."/>
            <person name="Hacquard S."/>
        </authorList>
    </citation>
    <scope>NUCLEOTIDE SEQUENCE</scope>
    <source>
        <strain evidence="2">MPI-SDFR-AT-0073</strain>
    </source>
</reference>
<name>A0A9P8UHC0_9PEZI</name>
<proteinExistence type="predicted"/>
<accession>A0A9P8UHC0</accession>
<feature type="non-terminal residue" evidence="2">
    <location>
        <position position="1"/>
    </location>
</feature>
<feature type="compositionally biased region" description="Basic and acidic residues" evidence="1">
    <location>
        <begin position="194"/>
        <end position="208"/>
    </location>
</feature>
<evidence type="ECO:0000256" key="1">
    <source>
        <dbReference type="SAM" id="MobiDB-lite"/>
    </source>
</evidence>
<evidence type="ECO:0000313" key="2">
    <source>
        <dbReference type="EMBL" id="KAH6652099.1"/>
    </source>
</evidence>
<dbReference type="Proteomes" id="UP000758603">
    <property type="component" value="Unassembled WGS sequence"/>
</dbReference>
<dbReference type="GeneID" id="70137793"/>
<dbReference type="EMBL" id="JAGPXC010000006">
    <property type="protein sequence ID" value="KAH6652099.1"/>
    <property type="molecule type" value="Genomic_DNA"/>
</dbReference>